<evidence type="ECO:0000313" key="1">
    <source>
        <dbReference type="EMBL" id="KAJ7638190.1"/>
    </source>
</evidence>
<dbReference type="InterPro" id="IPR016024">
    <property type="entry name" value="ARM-type_fold"/>
</dbReference>
<name>A0AAD7FU18_9AGAR</name>
<protein>
    <recommendedName>
        <fullName evidence="3">MYND-type domain-containing protein</fullName>
    </recommendedName>
</protein>
<evidence type="ECO:0000313" key="2">
    <source>
        <dbReference type="Proteomes" id="UP001221142"/>
    </source>
</evidence>
<comment type="caution">
    <text evidence="1">The sequence shown here is derived from an EMBL/GenBank/DDBJ whole genome shotgun (WGS) entry which is preliminary data.</text>
</comment>
<evidence type="ECO:0008006" key="3">
    <source>
        <dbReference type="Google" id="ProtNLM"/>
    </source>
</evidence>
<proteinExistence type="predicted"/>
<dbReference type="Proteomes" id="UP001221142">
    <property type="component" value="Unassembled WGS sequence"/>
</dbReference>
<gene>
    <name evidence="1" type="ORF">FB45DRAFT_902223</name>
</gene>
<keyword evidence="2" id="KW-1185">Reference proteome</keyword>
<dbReference type="SUPFAM" id="SSF48371">
    <property type="entry name" value="ARM repeat"/>
    <property type="match status" value="1"/>
</dbReference>
<sequence length="691" mass="77004">MPKKKKSPEKTHAGSTLSTFTELLAAALVAQPDTLIEHISRFLGVADVCTARGLKQCHDAFDTVSSKLDALYAQTREFRPDCASADRLSSISADRLAAAIILTYSRIAVDAKLGKRIFVETEFLSKAMTLFSSPDLSVGGTLMKALQNITAQLDIVIVTEMLPVLPTILDYCETNRERLRDPWMDDGVYVLTRCAAGVFLENPDRELVAQVPLPRILRFSLSVIHLPNSSSFAVRHFAFFCCKMNEHIGTVLLSNSDLIDFLVAAMRSRDLPTRCLAQNALIQLYATNPQDEIKTVRCEPDLAHPGSKSFLEQVGDEINQLYDLVHAFDLVDALDEKAPESHSGFGYVFSDWIQRNSPLARGRLDKGRDRDIHLTKILETCEAALRRDESARADLAADIIRTDLLLAHEKDEASSFAQSCVEKHPSVAYFYYAVSLSPNSVVPAVLFAEKGLQCRPMSDFIRLELLYWATTGVYHMIMAMLTSSPLSPNKEHLHKAHVFLEKGLSHVNALLDSTPVQHPRAAEAGAMFALLTFLSKGHALTNEELQTMRGKFSTACEFRLSKDYTAFEEIFRRMPTAWQRWEAAMSREPEVWLPSPSSAENQSSVPDTAADANQDDIVEWLQKLNVSPQDLVSSEMIGEKFGAKRDCGEVLLHACTFCGKRSAVLKRCSGCQRARSDWKNHRQICKASRVA</sequence>
<dbReference type="EMBL" id="JARKIF010000005">
    <property type="protein sequence ID" value="KAJ7638190.1"/>
    <property type="molecule type" value="Genomic_DNA"/>
</dbReference>
<dbReference type="AlphaFoldDB" id="A0AAD7FU18"/>
<reference evidence="1" key="1">
    <citation type="submission" date="2023-03" db="EMBL/GenBank/DDBJ databases">
        <title>Massive genome expansion in bonnet fungi (Mycena s.s.) driven by repeated elements and novel gene families across ecological guilds.</title>
        <authorList>
            <consortium name="Lawrence Berkeley National Laboratory"/>
            <person name="Harder C.B."/>
            <person name="Miyauchi S."/>
            <person name="Viragh M."/>
            <person name="Kuo A."/>
            <person name="Thoen E."/>
            <person name="Andreopoulos B."/>
            <person name="Lu D."/>
            <person name="Skrede I."/>
            <person name="Drula E."/>
            <person name="Henrissat B."/>
            <person name="Morin E."/>
            <person name="Kohler A."/>
            <person name="Barry K."/>
            <person name="LaButti K."/>
            <person name="Morin E."/>
            <person name="Salamov A."/>
            <person name="Lipzen A."/>
            <person name="Mereny Z."/>
            <person name="Hegedus B."/>
            <person name="Baldrian P."/>
            <person name="Stursova M."/>
            <person name="Weitz H."/>
            <person name="Taylor A."/>
            <person name="Grigoriev I.V."/>
            <person name="Nagy L.G."/>
            <person name="Martin F."/>
            <person name="Kauserud H."/>
        </authorList>
    </citation>
    <scope>NUCLEOTIDE SEQUENCE</scope>
    <source>
        <strain evidence="1">9284</strain>
    </source>
</reference>
<accession>A0AAD7FU18</accession>
<organism evidence="1 2">
    <name type="scientific">Roridomyces roridus</name>
    <dbReference type="NCBI Taxonomy" id="1738132"/>
    <lineage>
        <taxon>Eukaryota</taxon>
        <taxon>Fungi</taxon>
        <taxon>Dikarya</taxon>
        <taxon>Basidiomycota</taxon>
        <taxon>Agaricomycotina</taxon>
        <taxon>Agaricomycetes</taxon>
        <taxon>Agaricomycetidae</taxon>
        <taxon>Agaricales</taxon>
        <taxon>Marasmiineae</taxon>
        <taxon>Mycenaceae</taxon>
        <taxon>Roridomyces</taxon>
    </lineage>
</organism>